<gene>
    <name evidence="6" type="ORF">BJ981_005540</name>
</gene>
<reference evidence="6 7" key="1">
    <citation type="submission" date="2020-08" db="EMBL/GenBank/DDBJ databases">
        <title>Sequencing the genomes of 1000 actinobacteria strains.</title>
        <authorList>
            <person name="Klenk H.-P."/>
        </authorList>
    </citation>
    <scope>NUCLEOTIDE SEQUENCE [LARGE SCALE GENOMIC DNA]</scope>
    <source>
        <strain evidence="6 7">DSM 45790</strain>
    </source>
</reference>
<dbReference type="Gene3D" id="1.10.10.10">
    <property type="entry name" value="Winged helix-like DNA-binding domain superfamily/Winged helix DNA-binding domain"/>
    <property type="match status" value="1"/>
</dbReference>
<proteinExistence type="predicted"/>
<dbReference type="GO" id="GO:0003677">
    <property type="term" value="F:DNA binding"/>
    <property type="evidence" value="ECO:0007669"/>
    <property type="project" value="UniProtKB-KW"/>
</dbReference>
<dbReference type="Pfam" id="PF00196">
    <property type="entry name" value="GerE"/>
    <property type="match status" value="1"/>
</dbReference>
<dbReference type="PRINTS" id="PR00038">
    <property type="entry name" value="HTHLUXR"/>
</dbReference>
<comment type="caution">
    <text evidence="6">The sequence shown here is derived from an EMBL/GenBank/DDBJ whole genome shotgun (WGS) entry which is preliminary data.</text>
</comment>
<dbReference type="AlphaFoldDB" id="A0A7W9DSR1"/>
<dbReference type="PROSITE" id="PS50043">
    <property type="entry name" value="HTH_LUXR_2"/>
    <property type="match status" value="1"/>
</dbReference>
<dbReference type="PANTHER" id="PTHR44688">
    <property type="entry name" value="DNA-BINDING TRANSCRIPTIONAL ACTIVATOR DEVR_DOSR"/>
    <property type="match status" value="1"/>
</dbReference>
<dbReference type="Proteomes" id="UP000588112">
    <property type="component" value="Unassembled WGS sequence"/>
</dbReference>
<feature type="region of interest" description="Disordered" evidence="4">
    <location>
        <begin position="1"/>
        <end position="20"/>
    </location>
</feature>
<evidence type="ECO:0000259" key="5">
    <source>
        <dbReference type="PROSITE" id="PS50043"/>
    </source>
</evidence>
<name>A0A7W9DSR1_9ACTN</name>
<dbReference type="RefSeq" id="WP_184615225.1">
    <property type="nucleotide sequence ID" value="NZ_BOOS01000031.1"/>
</dbReference>
<keyword evidence="2 6" id="KW-0238">DNA-binding</keyword>
<protein>
    <submittedName>
        <fullName evidence="6">DNA-binding CsgD family transcriptional regulator</fullName>
    </submittedName>
</protein>
<evidence type="ECO:0000313" key="7">
    <source>
        <dbReference type="Proteomes" id="UP000588112"/>
    </source>
</evidence>
<dbReference type="SUPFAM" id="SSF46894">
    <property type="entry name" value="C-terminal effector domain of the bipartite response regulators"/>
    <property type="match status" value="1"/>
</dbReference>
<dbReference type="GO" id="GO:0006355">
    <property type="term" value="P:regulation of DNA-templated transcription"/>
    <property type="evidence" value="ECO:0007669"/>
    <property type="project" value="InterPro"/>
</dbReference>
<dbReference type="InterPro" id="IPR000792">
    <property type="entry name" value="Tscrpt_reg_LuxR_C"/>
</dbReference>
<evidence type="ECO:0000313" key="6">
    <source>
        <dbReference type="EMBL" id="MBB5629841.1"/>
    </source>
</evidence>
<evidence type="ECO:0000256" key="1">
    <source>
        <dbReference type="ARBA" id="ARBA00023015"/>
    </source>
</evidence>
<evidence type="ECO:0000256" key="3">
    <source>
        <dbReference type="ARBA" id="ARBA00023163"/>
    </source>
</evidence>
<dbReference type="PANTHER" id="PTHR44688:SF16">
    <property type="entry name" value="DNA-BINDING TRANSCRIPTIONAL ACTIVATOR DEVR_DOSR"/>
    <property type="match status" value="1"/>
</dbReference>
<evidence type="ECO:0000256" key="2">
    <source>
        <dbReference type="ARBA" id="ARBA00023125"/>
    </source>
</evidence>
<keyword evidence="1" id="KW-0805">Transcription regulation</keyword>
<dbReference type="EMBL" id="JACHBR010000001">
    <property type="protein sequence ID" value="MBB5629841.1"/>
    <property type="molecule type" value="Genomic_DNA"/>
</dbReference>
<evidence type="ECO:0000256" key="4">
    <source>
        <dbReference type="SAM" id="MobiDB-lite"/>
    </source>
</evidence>
<dbReference type="SMART" id="SM00421">
    <property type="entry name" value="HTH_LUXR"/>
    <property type="match status" value="1"/>
</dbReference>
<dbReference type="InterPro" id="IPR036388">
    <property type="entry name" value="WH-like_DNA-bd_sf"/>
</dbReference>
<keyword evidence="7" id="KW-1185">Reference proteome</keyword>
<feature type="domain" description="HTH luxR-type" evidence="5">
    <location>
        <begin position="197"/>
        <end position="262"/>
    </location>
</feature>
<dbReference type="CDD" id="cd06170">
    <property type="entry name" value="LuxR_C_like"/>
    <property type="match status" value="1"/>
</dbReference>
<sequence>MPDAIIRSPRGPRPLPDGEPMSAADYRRLVGVLESVDTAADLPEFRERLLLALQSWFGYAGVAVLHGDTLAAAIEEGCGILGGYAPAFLAEYAARWRDLDPFRTERAYQRLLAEGVVTLEELDPSGDYAERFLRPHGITDKAGMVVDGGPAGVIYVGIAIRDTARVPARDLAVLRVLRRHLAPLAIDRLTRHRERLAARADWRLTPREWDVAALAAQGLTNQQIAARLFVGVDTVKKHLTRVLAETGSATRTELAARWHRQRRPQ</sequence>
<organism evidence="6 7">
    <name type="scientific">Sphaerisporangium krabiense</name>
    <dbReference type="NCBI Taxonomy" id="763782"/>
    <lineage>
        <taxon>Bacteria</taxon>
        <taxon>Bacillati</taxon>
        <taxon>Actinomycetota</taxon>
        <taxon>Actinomycetes</taxon>
        <taxon>Streptosporangiales</taxon>
        <taxon>Streptosporangiaceae</taxon>
        <taxon>Sphaerisporangium</taxon>
    </lineage>
</organism>
<keyword evidence="3" id="KW-0804">Transcription</keyword>
<dbReference type="InterPro" id="IPR016032">
    <property type="entry name" value="Sig_transdc_resp-reg_C-effctor"/>
</dbReference>
<accession>A0A7W9DSR1</accession>